<organism evidence="1 2">
    <name type="scientific">Pseudomonas mandelii JR-1</name>
    <dbReference type="NCBI Taxonomy" id="1147786"/>
    <lineage>
        <taxon>Bacteria</taxon>
        <taxon>Pseudomonadati</taxon>
        <taxon>Pseudomonadota</taxon>
        <taxon>Gammaproteobacteria</taxon>
        <taxon>Pseudomonadales</taxon>
        <taxon>Pseudomonadaceae</taxon>
        <taxon>Pseudomonas</taxon>
    </lineage>
</organism>
<evidence type="ECO:0000313" key="1">
    <source>
        <dbReference type="EMBL" id="AHZ70182.1"/>
    </source>
</evidence>
<accession>A0A024EBK3</accession>
<sequence>MRTVAPQANQWTLRGVSFDSYAYVFTCTYKHMQSSGQLVGGAFKKSFKRAGTRLDQGFWQR</sequence>
<dbReference type="KEGG" id="pman:OU5_3103"/>
<name>A0A024EBK3_9PSED</name>
<dbReference type="AlphaFoldDB" id="A0A024EBK3"/>
<dbReference type="Proteomes" id="UP000026913">
    <property type="component" value="Chromosome"/>
</dbReference>
<dbReference type="HOGENOM" id="CLU_2919260_0_0_6"/>
<proteinExistence type="predicted"/>
<protein>
    <submittedName>
        <fullName evidence="1">Uncharacterized protein</fullName>
    </submittedName>
</protein>
<dbReference type="EMBL" id="CP005960">
    <property type="protein sequence ID" value="AHZ70182.1"/>
    <property type="molecule type" value="Genomic_DNA"/>
</dbReference>
<gene>
    <name evidence="1" type="ORF">OU5_3103</name>
</gene>
<reference evidence="1 2" key="1">
    <citation type="journal article" date="2012" name="J. Bacteriol.">
        <title>Genome sequence of cold-adapted Pseudomonas mandelii strain JR-1.</title>
        <authorList>
            <person name="Jang S.H."/>
            <person name="Kim J."/>
            <person name="Kim J."/>
            <person name="Hong S."/>
            <person name="Lee C."/>
        </authorList>
    </citation>
    <scope>NUCLEOTIDE SEQUENCE [LARGE SCALE GENOMIC DNA]</scope>
    <source>
        <strain evidence="1 2">JR-1</strain>
    </source>
</reference>
<evidence type="ECO:0000313" key="2">
    <source>
        <dbReference type="Proteomes" id="UP000026913"/>
    </source>
</evidence>